<evidence type="ECO:0000313" key="7">
    <source>
        <dbReference type="Proteomes" id="UP000632222"/>
    </source>
</evidence>
<dbReference type="Pfam" id="PF13377">
    <property type="entry name" value="Peripla_BP_3"/>
    <property type="match status" value="1"/>
</dbReference>
<comment type="caution">
    <text evidence="6">The sequence shown here is derived from an EMBL/GenBank/DDBJ whole genome shotgun (WGS) entry which is preliminary data.</text>
</comment>
<dbReference type="Gene3D" id="1.10.260.40">
    <property type="entry name" value="lambda repressor-like DNA-binding domains"/>
    <property type="match status" value="1"/>
</dbReference>
<keyword evidence="4" id="KW-0804">Transcription</keyword>
<protein>
    <submittedName>
        <fullName evidence="6">LacI family transcriptional regulator</fullName>
    </submittedName>
</protein>
<keyword evidence="3" id="KW-0238">DNA-binding</keyword>
<keyword evidence="2" id="KW-0805">Transcription regulation</keyword>
<dbReference type="SUPFAM" id="SSF53822">
    <property type="entry name" value="Periplasmic binding protein-like I"/>
    <property type="match status" value="1"/>
</dbReference>
<dbReference type="PANTHER" id="PTHR30146">
    <property type="entry name" value="LACI-RELATED TRANSCRIPTIONAL REPRESSOR"/>
    <property type="match status" value="1"/>
</dbReference>
<gene>
    <name evidence="6" type="ORF">GCM10008938_49510</name>
</gene>
<evidence type="ECO:0000256" key="1">
    <source>
        <dbReference type="ARBA" id="ARBA00022491"/>
    </source>
</evidence>
<evidence type="ECO:0000259" key="5">
    <source>
        <dbReference type="PROSITE" id="PS50932"/>
    </source>
</evidence>
<name>A0ABQ2DJL2_9DEIO</name>
<sequence length="334" mass="37113">MPTISDVAKLAGVSPTTAKRALSEPHKLLPQTLEKVQWAIKELDYEPDLTASALGRGKSNAVGLLVANIREPFFAELADQVGTLLRAEGYSLLLADSKFNGELELQNLKLLAGHRVSALIVRPAYGRNNRDYLLKMQDKGTYIIEVDHHALTSPFDFVMLDHQQSVMLGLQHLWNLGHTRIAALGSYDPIHHPEWRSFTFETAMTQMGLSVPEGYRQIVPLTEEGGYQRTRELLSLAERPTAVFALNGTEGMGAFRAIREAGLRIPEDISLLTFDNYPWTGLVSPGIDAIEQPVTEMSTVLVRRILEGENRSVELFGQQFPGRLVVRGSCARPR</sequence>
<dbReference type="PANTHER" id="PTHR30146:SF148">
    <property type="entry name" value="HTH-TYPE TRANSCRIPTIONAL REPRESSOR PURR-RELATED"/>
    <property type="match status" value="1"/>
</dbReference>
<dbReference type="PROSITE" id="PS50932">
    <property type="entry name" value="HTH_LACI_2"/>
    <property type="match status" value="1"/>
</dbReference>
<dbReference type="PROSITE" id="PS00356">
    <property type="entry name" value="HTH_LACI_1"/>
    <property type="match status" value="1"/>
</dbReference>
<dbReference type="InterPro" id="IPR046335">
    <property type="entry name" value="LacI/GalR-like_sensor"/>
</dbReference>
<keyword evidence="1" id="KW-0678">Repressor</keyword>
<dbReference type="CDD" id="cd06267">
    <property type="entry name" value="PBP1_LacI_sugar_binding-like"/>
    <property type="match status" value="1"/>
</dbReference>
<dbReference type="CDD" id="cd01392">
    <property type="entry name" value="HTH_LacI"/>
    <property type="match status" value="1"/>
</dbReference>
<dbReference type="SUPFAM" id="SSF47413">
    <property type="entry name" value="lambda repressor-like DNA-binding domains"/>
    <property type="match status" value="1"/>
</dbReference>
<evidence type="ECO:0000256" key="2">
    <source>
        <dbReference type="ARBA" id="ARBA00023015"/>
    </source>
</evidence>
<organism evidence="6 7">
    <name type="scientific">Deinococcus roseus</name>
    <dbReference type="NCBI Taxonomy" id="392414"/>
    <lineage>
        <taxon>Bacteria</taxon>
        <taxon>Thermotogati</taxon>
        <taxon>Deinococcota</taxon>
        <taxon>Deinococci</taxon>
        <taxon>Deinococcales</taxon>
        <taxon>Deinococcaceae</taxon>
        <taxon>Deinococcus</taxon>
    </lineage>
</organism>
<feature type="domain" description="HTH lacI-type" evidence="5">
    <location>
        <begin position="2"/>
        <end position="56"/>
    </location>
</feature>
<proteinExistence type="predicted"/>
<dbReference type="SMART" id="SM00354">
    <property type="entry name" value="HTH_LACI"/>
    <property type="match status" value="1"/>
</dbReference>
<evidence type="ECO:0000313" key="6">
    <source>
        <dbReference type="EMBL" id="GGJ57534.1"/>
    </source>
</evidence>
<dbReference type="RefSeq" id="WP_189008709.1">
    <property type="nucleotide sequence ID" value="NZ_BMOD01000039.1"/>
</dbReference>
<dbReference type="InterPro" id="IPR000843">
    <property type="entry name" value="HTH_LacI"/>
</dbReference>
<dbReference type="EMBL" id="BMOD01000039">
    <property type="protein sequence ID" value="GGJ57534.1"/>
    <property type="molecule type" value="Genomic_DNA"/>
</dbReference>
<dbReference type="InterPro" id="IPR010982">
    <property type="entry name" value="Lambda_DNA-bd_dom_sf"/>
</dbReference>
<dbReference type="Proteomes" id="UP000632222">
    <property type="component" value="Unassembled WGS sequence"/>
</dbReference>
<evidence type="ECO:0000256" key="4">
    <source>
        <dbReference type="ARBA" id="ARBA00023163"/>
    </source>
</evidence>
<evidence type="ECO:0000256" key="3">
    <source>
        <dbReference type="ARBA" id="ARBA00023125"/>
    </source>
</evidence>
<dbReference type="InterPro" id="IPR028082">
    <property type="entry name" value="Peripla_BP_I"/>
</dbReference>
<dbReference type="Pfam" id="PF00356">
    <property type="entry name" value="LacI"/>
    <property type="match status" value="1"/>
</dbReference>
<dbReference type="Gene3D" id="3.40.50.2300">
    <property type="match status" value="2"/>
</dbReference>
<reference evidence="7" key="1">
    <citation type="journal article" date="2019" name="Int. J. Syst. Evol. Microbiol.">
        <title>The Global Catalogue of Microorganisms (GCM) 10K type strain sequencing project: providing services to taxonomists for standard genome sequencing and annotation.</title>
        <authorList>
            <consortium name="The Broad Institute Genomics Platform"/>
            <consortium name="The Broad Institute Genome Sequencing Center for Infectious Disease"/>
            <person name="Wu L."/>
            <person name="Ma J."/>
        </authorList>
    </citation>
    <scope>NUCLEOTIDE SEQUENCE [LARGE SCALE GENOMIC DNA]</scope>
    <source>
        <strain evidence="7">JCM 14370</strain>
    </source>
</reference>
<accession>A0ABQ2DJL2</accession>
<keyword evidence="7" id="KW-1185">Reference proteome</keyword>